<evidence type="ECO:0000313" key="1">
    <source>
        <dbReference type="EMBL" id="KAJ9158337.1"/>
    </source>
</evidence>
<comment type="caution">
    <text evidence="1">The sequence shown here is derived from an EMBL/GenBank/DDBJ whole genome shotgun (WGS) entry which is preliminary data.</text>
</comment>
<name>A0AA38SGW4_9PEZI</name>
<evidence type="ECO:0000313" key="2">
    <source>
        <dbReference type="Proteomes" id="UP001174691"/>
    </source>
</evidence>
<gene>
    <name evidence="1" type="ORF">NKR19_g3381</name>
</gene>
<sequence length="178" mass="20151">MALLSGLTKKVLTGTARTIEILDLQVGEPTFRTKLMPEPPAINCPHTLLKVTLPSGEEWMVDPAGSQYGFRDALLPYERYMREKRCQVVSQPSIYSWTETRDLDYFDTIPQMNVTRRHREGRKLEREARKHFVAFVDANAARELLEGPVVVFESAFGSFVDSLGVHMLGFGRKKFGSG</sequence>
<proteinExistence type="predicted"/>
<reference evidence="1" key="1">
    <citation type="submission" date="2022-07" db="EMBL/GenBank/DDBJ databases">
        <title>Fungi with potential for degradation of polypropylene.</title>
        <authorList>
            <person name="Gostincar C."/>
        </authorList>
    </citation>
    <scope>NUCLEOTIDE SEQUENCE</scope>
    <source>
        <strain evidence="1">EXF-13287</strain>
    </source>
</reference>
<dbReference type="EMBL" id="JANBVN010000037">
    <property type="protein sequence ID" value="KAJ9158337.1"/>
    <property type="molecule type" value="Genomic_DNA"/>
</dbReference>
<protein>
    <submittedName>
        <fullName evidence="1">Uncharacterized protein</fullName>
    </submittedName>
</protein>
<organism evidence="1 2">
    <name type="scientific">Coniochaeta hoffmannii</name>
    <dbReference type="NCBI Taxonomy" id="91930"/>
    <lineage>
        <taxon>Eukaryota</taxon>
        <taxon>Fungi</taxon>
        <taxon>Dikarya</taxon>
        <taxon>Ascomycota</taxon>
        <taxon>Pezizomycotina</taxon>
        <taxon>Sordariomycetes</taxon>
        <taxon>Sordariomycetidae</taxon>
        <taxon>Coniochaetales</taxon>
        <taxon>Coniochaetaceae</taxon>
        <taxon>Coniochaeta</taxon>
    </lineage>
</organism>
<dbReference type="AlphaFoldDB" id="A0AA38SGW4"/>
<dbReference type="Proteomes" id="UP001174691">
    <property type="component" value="Unassembled WGS sequence"/>
</dbReference>
<accession>A0AA38SGW4</accession>
<keyword evidence="2" id="KW-1185">Reference proteome</keyword>